<sequence>MESRFPELHPVLSTLGFVSLGLLWLGVVTGFLLHGSWRPPLLGQAALHPIHRATAGLGLSLGAVHGVGQLALPGGSITVLELVVPFADPDNRIGTGVAVIGSELLAAVALSMIVQRWSGPARRRALHRFSYVAFMLVVAHVLISGTDVTPVQVWLPIFCGWLMTVAMWLATASRRTPPPDPSPPRRPAPLPIDAPRYGDISAVPGVRRRPPTSRGDR</sequence>
<keyword evidence="2" id="KW-0812">Transmembrane</keyword>
<gene>
    <name evidence="3" type="ORF">GCM10007977_076320</name>
</gene>
<protein>
    <recommendedName>
        <fullName evidence="5">Ferric oxidoreductase domain-containing protein</fullName>
    </recommendedName>
</protein>
<evidence type="ECO:0000313" key="3">
    <source>
        <dbReference type="EMBL" id="GGM63452.1"/>
    </source>
</evidence>
<keyword evidence="4" id="KW-1185">Reference proteome</keyword>
<feature type="region of interest" description="Disordered" evidence="1">
    <location>
        <begin position="174"/>
        <end position="217"/>
    </location>
</feature>
<feature type="transmembrane region" description="Helical" evidence="2">
    <location>
        <begin position="53"/>
        <end position="72"/>
    </location>
</feature>
<feature type="transmembrane region" description="Helical" evidence="2">
    <location>
        <begin position="126"/>
        <end position="145"/>
    </location>
</feature>
<evidence type="ECO:0000313" key="4">
    <source>
        <dbReference type="Proteomes" id="UP000642070"/>
    </source>
</evidence>
<comment type="caution">
    <text evidence="3">The sequence shown here is derived from an EMBL/GenBank/DDBJ whole genome shotgun (WGS) entry which is preliminary data.</text>
</comment>
<organism evidence="3 4">
    <name type="scientific">Dactylosporangium sucinum</name>
    <dbReference type="NCBI Taxonomy" id="1424081"/>
    <lineage>
        <taxon>Bacteria</taxon>
        <taxon>Bacillati</taxon>
        <taxon>Actinomycetota</taxon>
        <taxon>Actinomycetes</taxon>
        <taxon>Micromonosporales</taxon>
        <taxon>Micromonosporaceae</taxon>
        <taxon>Dactylosporangium</taxon>
    </lineage>
</organism>
<proteinExistence type="predicted"/>
<dbReference type="RefSeq" id="WP_190254913.1">
    <property type="nucleotide sequence ID" value="NZ_BMPI01000048.1"/>
</dbReference>
<dbReference type="EMBL" id="BMPI01000048">
    <property type="protein sequence ID" value="GGM63452.1"/>
    <property type="molecule type" value="Genomic_DNA"/>
</dbReference>
<keyword evidence="2" id="KW-0472">Membrane</keyword>
<reference evidence="3" key="2">
    <citation type="submission" date="2020-09" db="EMBL/GenBank/DDBJ databases">
        <authorList>
            <person name="Sun Q."/>
            <person name="Ohkuma M."/>
        </authorList>
    </citation>
    <scope>NUCLEOTIDE SEQUENCE</scope>
    <source>
        <strain evidence="3">JCM 19831</strain>
    </source>
</reference>
<evidence type="ECO:0000256" key="1">
    <source>
        <dbReference type="SAM" id="MobiDB-lite"/>
    </source>
</evidence>
<evidence type="ECO:0000256" key="2">
    <source>
        <dbReference type="SAM" id="Phobius"/>
    </source>
</evidence>
<feature type="compositionally biased region" description="Pro residues" evidence="1">
    <location>
        <begin position="176"/>
        <end position="192"/>
    </location>
</feature>
<dbReference type="Proteomes" id="UP000642070">
    <property type="component" value="Unassembled WGS sequence"/>
</dbReference>
<feature type="transmembrane region" description="Helical" evidence="2">
    <location>
        <begin position="151"/>
        <end position="170"/>
    </location>
</feature>
<feature type="transmembrane region" description="Helical" evidence="2">
    <location>
        <begin position="12"/>
        <end position="33"/>
    </location>
</feature>
<evidence type="ECO:0008006" key="5">
    <source>
        <dbReference type="Google" id="ProtNLM"/>
    </source>
</evidence>
<reference evidence="3" key="1">
    <citation type="journal article" date="2014" name="Int. J. Syst. Evol. Microbiol.">
        <title>Complete genome sequence of Corynebacterium casei LMG S-19264T (=DSM 44701T), isolated from a smear-ripened cheese.</title>
        <authorList>
            <consortium name="US DOE Joint Genome Institute (JGI-PGF)"/>
            <person name="Walter F."/>
            <person name="Albersmeier A."/>
            <person name="Kalinowski J."/>
            <person name="Ruckert C."/>
        </authorList>
    </citation>
    <scope>NUCLEOTIDE SEQUENCE</scope>
    <source>
        <strain evidence="3">JCM 19831</strain>
    </source>
</reference>
<keyword evidence="2" id="KW-1133">Transmembrane helix</keyword>
<dbReference type="AlphaFoldDB" id="A0A917X2W7"/>
<accession>A0A917X2W7</accession>
<name>A0A917X2W7_9ACTN</name>
<feature type="transmembrane region" description="Helical" evidence="2">
    <location>
        <begin position="92"/>
        <end position="114"/>
    </location>
</feature>